<dbReference type="Gene3D" id="3.40.50.10300">
    <property type="entry name" value="CoaB-like"/>
    <property type="match status" value="1"/>
</dbReference>
<dbReference type="SUPFAM" id="SSF102645">
    <property type="entry name" value="CoaB-like"/>
    <property type="match status" value="1"/>
</dbReference>
<accession>A0AAV5QPI8</accession>
<sequence>MAVPVRTYQPELSQAINRGLEEPRVAQSADESSYFTHNNPPPYLGSVEKSVQDFLNIHGRCNLVLITSGGTTVPLENNTVRFIDNFSAGTRGAISAEQFLDRGYKVIFLYRELSFMPFLRHFTTDPNHENFLDYVDNRHLGIKKEYTEKLRKILEQYDYHKQHHNILTVPFTTVNQYLYTLKSICETLAGHYEEDTSKVAIYLAAAVSDFYIPESKLPDHKIQSGGGGRGGGEGEQESQTSGHIISTANSGLTISLSPVPKFLARIVDSWCGGAMVISFKLETDDNLLYSKCTGSLSKYGQSLVIGNLLQTRKREVMFVDKDEDGEYRHVWHRLEDHNRGGTKTVGTIEEAFIPLVAELHRRWARK</sequence>
<dbReference type="AlphaFoldDB" id="A0AAV5QPI8"/>
<dbReference type="Pfam" id="PF04127">
    <property type="entry name" value="DFP"/>
    <property type="match status" value="1"/>
</dbReference>
<feature type="compositionally biased region" description="Gly residues" evidence="2">
    <location>
        <begin position="224"/>
        <end position="233"/>
    </location>
</feature>
<dbReference type="PANTHER" id="PTHR12290">
    <property type="entry name" value="CORNICHON-RELATED"/>
    <property type="match status" value="1"/>
</dbReference>
<dbReference type="Proteomes" id="UP001360560">
    <property type="component" value="Unassembled WGS sequence"/>
</dbReference>
<dbReference type="EMBL" id="BTFZ01000011">
    <property type="protein sequence ID" value="GMM36747.1"/>
    <property type="molecule type" value="Genomic_DNA"/>
</dbReference>
<evidence type="ECO:0000256" key="2">
    <source>
        <dbReference type="SAM" id="MobiDB-lite"/>
    </source>
</evidence>
<name>A0AAV5QPI8_9ASCO</name>
<feature type="domain" description="DNA/pantothenate metabolism flavoprotein C-terminal" evidence="3">
    <location>
        <begin position="64"/>
        <end position="109"/>
    </location>
</feature>
<protein>
    <recommendedName>
        <fullName evidence="3">DNA/pantothenate metabolism flavoprotein C-terminal domain-containing protein</fullName>
    </recommendedName>
</protein>
<comment type="caution">
    <text evidence="4">The sequence shown here is derived from an EMBL/GenBank/DDBJ whole genome shotgun (WGS) entry which is preliminary data.</text>
</comment>
<dbReference type="GeneID" id="90074722"/>
<dbReference type="GO" id="GO:0003824">
    <property type="term" value="F:catalytic activity"/>
    <property type="evidence" value="ECO:0007669"/>
    <property type="project" value="UniProtKB-ARBA"/>
</dbReference>
<gene>
    <name evidence="4" type="ORF">DASC09_040720</name>
</gene>
<dbReference type="GO" id="GO:0015937">
    <property type="term" value="P:coenzyme A biosynthetic process"/>
    <property type="evidence" value="ECO:0007669"/>
    <property type="project" value="UniProtKB-ARBA"/>
</dbReference>
<evidence type="ECO:0000313" key="4">
    <source>
        <dbReference type="EMBL" id="GMM36747.1"/>
    </source>
</evidence>
<keyword evidence="5" id="KW-1185">Reference proteome</keyword>
<organism evidence="4 5">
    <name type="scientific">Saccharomycopsis crataegensis</name>
    <dbReference type="NCBI Taxonomy" id="43959"/>
    <lineage>
        <taxon>Eukaryota</taxon>
        <taxon>Fungi</taxon>
        <taxon>Dikarya</taxon>
        <taxon>Ascomycota</taxon>
        <taxon>Saccharomycotina</taxon>
        <taxon>Saccharomycetes</taxon>
        <taxon>Saccharomycopsidaceae</taxon>
        <taxon>Saccharomycopsis</taxon>
    </lineage>
</organism>
<feature type="region of interest" description="Disordered" evidence="2">
    <location>
        <begin position="218"/>
        <end position="241"/>
    </location>
</feature>
<reference evidence="4 5" key="1">
    <citation type="journal article" date="2023" name="Elife">
        <title>Identification of key yeast species and microbe-microbe interactions impacting larval growth of Drosophila in the wild.</title>
        <authorList>
            <person name="Mure A."/>
            <person name="Sugiura Y."/>
            <person name="Maeda R."/>
            <person name="Honda K."/>
            <person name="Sakurai N."/>
            <person name="Takahashi Y."/>
            <person name="Watada M."/>
            <person name="Katoh T."/>
            <person name="Gotoh A."/>
            <person name="Gotoh Y."/>
            <person name="Taniguchi I."/>
            <person name="Nakamura K."/>
            <person name="Hayashi T."/>
            <person name="Katayama T."/>
            <person name="Uemura T."/>
            <person name="Hattori Y."/>
        </authorList>
    </citation>
    <scope>NUCLEOTIDE SEQUENCE [LARGE SCALE GENOMIC DNA]</scope>
    <source>
        <strain evidence="4 5">SC-9</strain>
    </source>
</reference>
<proteinExistence type="inferred from homology"/>
<dbReference type="InterPro" id="IPR035929">
    <property type="entry name" value="CoaB-like_sf"/>
</dbReference>
<evidence type="ECO:0000259" key="3">
    <source>
        <dbReference type="Pfam" id="PF04127"/>
    </source>
</evidence>
<comment type="similarity">
    <text evidence="1">Belongs to the PPC synthetase family.</text>
</comment>
<dbReference type="RefSeq" id="XP_064853743.1">
    <property type="nucleotide sequence ID" value="XM_064997671.1"/>
</dbReference>
<evidence type="ECO:0000313" key="5">
    <source>
        <dbReference type="Proteomes" id="UP001360560"/>
    </source>
</evidence>
<evidence type="ECO:0000256" key="1">
    <source>
        <dbReference type="ARBA" id="ARBA00005703"/>
    </source>
</evidence>
<dbReference type="InterPro" id="IPR007085">
    <property type="entry name" value="DNA/pantothenate-metab_flavo_C"/>
</dbReference>